<evidence type="ECO:0000256" key="9">
    <source>
        <dbReference type="ARBA" id="ARBA00030409"/>
    </source>
</evidence>
<keyword evidence="14" id="KW-1185">Reference proteome</keyword>
<feature type="domain" description="SAICAR synthetase/ADE2 N-terminal" evidence="12">
    <location>
        <begin position="6"/>
        <end position="232"/>
    </location>
</feature>
<evidence type="ECO:0000256" key="6">
    <source>
        <dbReference type="ARBA" id="ARBA00022741"/>
    </source>
</evidence>
<comment type="similarity">
    <text evidence="2 11">Belongs to the SAICAR synthetase family.</text>
</comment>
<dbReference type="InterPro" id="IPR001636">
    <property type="entry name" value="SAICAR_synth"/>
</dbReference>
<dbReference type="PROSITE" id="PS01058">
    <property type="entry name" value="SAICAR_SYNTHETASE_2"/>
    <property type="match status" value="1"/>
</dbReference>
<dbReference type="GO" id="GO:0004639">
    <property type="term" value="F:phosphoribosylaminoimidazolesuccinocarboxamide synthase activity"/>
    <property type="evidence" value="ECO:0007669"/>
    <property type="project" value="UniProtKB-UniRule"/>
</dbReference>
<sequence>MEKGSLLYEGKAKKIFSTNLEDVVHVEYKDSATAFNGIKKAEITGKGRLNNQISSLIFMKLHEKGIPTHFIKQISDHEQLVKQMSIIPLEVVVRNIAAGSFSKTFGIEEGTRLKQTIVDLYLKSDELGDPLITEDRIEILDIAPREEVQEIKEQALKINDVLKNLFNQINIELIDFKLEFGKDGNGNILLADEISPDTCRLWDKDTNRKLDKDIFRRDLGNLLEAYEEILKRLGGVSICTK</sequence>
<proteinExistence type="inferred from homology"/>
<dbReference type="InterPro" id="IPR018236">
    <property type="entry name" value="SAICAR_synthetase_CS"/>
</dbReference>
<dbReference type="HAMAP" id="MF_00137">
    <property type="entry name" value="SAICAR_synth"/>
    <property type="match status" value="1"/>
</dbReference>
<dbReference type="AlphaFoldDB" id="A0AAJ1WJL0"/>
<gene>
    <name evidence="11" type="primary">purC</name>
    <name evidence="13" type="ORF">J2S13_002001</name>
</gene>
<evidence type="ECO:0000256" key="2">
    <source>
        <dbReference type="ARBA" id="ARBA00010190"/>
    </source>
</evidence>
<name>A0AAJ1WJL0_9BACI</name>
<dbReference type="Pfam" id="PF01259">
    <property type="entry name" value="SAICAR_synt"/>
    <property type="match status" value="1"/>
</dbReference>
<dbReference type="NCBIfam" id="TIGR00081">
    <property type="entry name" value="purC"/>
    <property type="match status" value="1"/>
</dbReference>
<keyword evidence="6 11" id="KW-0547">Nucleotide-binding</keyword>
<keyword evidence="7 11" id="KW-0658">Purine biosynthesis</keyword>
<comment type="pathway">
    <text evidence="1 11">Purine metabolism; IMP biosynthesis via de novo pathway; 5-amino-1-(5-phospho-D-ribosyl)imidazole-4-carboxamide from 5-amino-1-(5-phospho-D-ribosyl)imidazole-4-carboxylate: step 1/2.</text>
</comment>
<evidence type="ECO:0000256" key="11">
    <source>
        <dbReference type="HAMAP-Rule" id="MF_00137"/>
    </source>
</evidence>
<dbReference type="SUPFAM" id="SSF56104">
    <property type="entry name" value="SAICAR synthase-like"/>
    <property type="match status" value="1"/>
</dbReference>
<dbReference type="CDD" id="cd01415">
    <property type="entry name" value="SAICAR_synt_PurC"/>
    <property type="match status" value="1"/>
</dbReference>
<organism evidence="13 14">
    <name type="scientific">Oikeobacillus pervagus</name>
    <dbReference type="NCBI Taxonomy" id="1325931"/>
    <lineage>
        <taxon>Bacteria</taxon>
        <taxon>Bacillati</taxon>
        <taxon>Bacillota</taxon>
        <taxon>Bacilli</taxon>
        <taxon>Bacillales</taxon>
        <taxon>Bacillaceae</taxon>
        <taxon>Oikeobacillus</taxon>
    </lineage>
</organism>
<dbReference type="PROSITE" id="PS01057">
    <property type="entry name" value="SAICAR_SYNTHETASE_1"/>
    <property type="match status" value="1"/>
</dbReference>
<evidence type="ECO:0000313" key="14">
    <source>
        <dbReference type="Proteomes" id="UP001237207"/>
    </source>
</evidence>
<dbReference type="EC" id="6.3.2.6" evidence="3 11"/>
<dbReference type="Gene3D" id="3.30.470.20">
    <property type="entry name" value="ATP-grasp fold, B domain"/>
    <property type="match status" value="1"/>
</dbReference>
<dbReference type="FunFam" id="3.30.470.20:FF:000006">
    <property type="entry name" value="Phosphoribosylaminoimidazole-succinocarboxamide synthase"/>
    <property type="match status" value="1"/>
</dbReference>
<dbReference type="EMBL" id="JAUSUC010000022">
    <property type="protein sequence ID" value="MDQ0215583.1"/>
    <property type="molecule type" value="Genomic_DNA"/>
</dbReference>
<dbReference type="PANTHER" id="PTHR43599">
    <property type="entry name" value="MULTIFUNCTIONAL PROTEIN ADE2"/>
    <property type="match status" value="1"/>
</dbReference>
<protein>
    <recommendedName>
        <fullName evidence="4 11">Phosphoribosylaminoimidazole-succinocarboxamide synthase</fullName>
        <ecNumber evidence="3 11">6.3.2.6</ecNumber>
    </recommendedName>
    <alternativeName>
        <fullName evidence="9 11">SAICAR synthetase</fullName>
    </alternativeName>
</protein>
<dbReference type="InterPro" id="IPR050089">
    <property type="entry name" value="SAICAR_synthetase"/>
</dbReference>
<evidence type="ECO:0000256" key="1">
    <source>
        <dbReference type="ARBA" id="ARBA00004672"/>
    </source>
</evidence>
<dbReference type="PANTHER" id="PTHR43599:SF3">
    <property type="entry name" value="SI:DKEY-6E2.2"/>
    <property type="match status" value="1"/>
</dbReference>
<dbReference type="GO" id="GO:0005524">
    <property type="term" value="F:ATP binding"/>
    <property type="evidence" value="ECO:0007669"/>
    <property type="project" value="UniProtKB-KW"/>
</dbReference>
<dbReference type="Proteomes" id="UP001237207">
    <property type="component" value="Unassembled WGS sequence"/>
</dbReference>
<accession>A0AAJ1WJL0</accession>
<dbReference type="FunFam" id="3.30.200.20:FF:000189">
    <property type="entry name" value="Phosphoribosylaminoimidazole-succinocarboxamide synthase"/>
    <property type="match status" value="1"/>
</dbReference>
<keyword evidence="8 11" id="KW-0067">ATP-binding</keyword>
<evidence type="ECO:0000256" key="10">
    <source>
        <dbReference type="ARBA" id="ARBA00048475"/>
    </source>
</evidence>
<evidence type="ECO:0000259" key="12">
    <source>
        <dbReference type="Pfam" id="PF01259"/>
    </source>
</evidence>
<comment type="catalytic activity">
    <reaction evidence="10 11">
        <text>5-amino-1-(5-phospho-D-ribosyl)imidazole-4-carboxylate + L-aspartate + ATP = (2S)-2-[5-amino-1-(5-phospho-beta-D-ribosyl)imidazole-4-carboxamido]succinate + ADP + phosphate + 2 H(+)</text>
        <dbReference type="Rhea" id="RHEA:22628"/>
        <dbReference type="ChEBI" id="CHEBI:15378"/>
        <dbReference type="ChEBI" id="CHEBI:29991"/>
        <dbReference type="ChEBI" id="CHEBI:30616"/>
        <dbReference type="ChEBI" id="CHEBI:43474"/>
        <dbReference type="ChEBI" id="CHEBI:58443"/>
        <dbReference type="ChEBI" id="CHEBI:77657"/>
        <dbReference type="ChEBI" id="CHEBI:456216"/>
        <dbReference type="EC" id="6.3.2.6"/>
    </reaction>
</comment>
<dbReference type="InterPro" id="IPR033934">
    <property type="entry name" value="SAICAR_synt_PurC"/>
</dbReference>
<dbReference type="Gene3D" id="3.30.200.20">
    <property type="entry name" value="Phosphorylase Kinase, domain 1"/>
    <property type="match status" value="1"/>
</dbReference>
<evidence type="ECO:0000313" key="13">
    <source>
        <dbReference type="EMBL" id="MDQ0215583.1"/>
    </source>
</evidence>
<dbReference type="InterPro" id="IPR028923">
    <property type="entry name" value="SAICAR_synt/ADE2_N"/>
</dbReference>
<reference evidence="13" key="1">
    <citation type="submission" date="2023-07" db="EMBL/GenBank/DDBJ databases">
        <title>Genomic Encyclopedia of Type Strains, Phase IV (KMG-IV): sequencing the most valuable type-strain genomes for metagenomic binning, comparative biology and taxonomic classification.</title>
        <authorList>
            <person name="Goeker M."/>
        </authorList>
    </citation>
    <scope>NUCLEOTIDE SEQUENCE</scope>
    <source>
        <strain evidence="13">DSM 23947</strain>
    </source>
</reference>
<keyword evidence="5 11" id="KW-0436">Ligase</keyword>
<evidence type="ECO:0000256" key="8">
    <source>
        <dbReference type="ARBA" id="ARBA00022840"/>
    </source>
</evidence>
<evidence type="ECO:0000256" key="3">
    <source>
        <dbReference type="ARBA" id="ARBA00012217"/>
    </source>
</evidence>
<comment type="caution">
    <text evidence="13">The sequence shown here is derived from an EMBL/GenBank/DDBJ whole genome shotgun (WGS) entry which is preliminary data.</text>
</comment>
<evidence type="ECO:0000256" key="5">
    <source>
        <dbReference type="ARBA" id="ARBA00022598"/>
    </source>
</evidence>
<dbReference type="GO" id="GO:0009236">
    <property type="term" value="P:cobalamin biosynthetic process"/>
    <property type="evidence" value="ECO:0007669"/>
    <property type="project" value="InterPro"/>
</dbReference>
<evidence type="ECO:0000256" key="4">
    <source>
        <dbReference type="ARBA" id="ARBA00016460"/>
    </source>
</evidence>
<evidence type="ECO:0000256" key="7">
    <source>
        <dbReference type="ARBA" id="ARBA00022755"/>
    </source>
</evidence>
<dbReference type="RefSeq" id="WP_307257581.1">
    <property type="nucleotide sequence ID" value="NZ_JAUSUC010000022.1"/>
</dbReference>
<dbReference type="GO" id="GO:0006189">
    <property type="term" value="P:'de novo' IMP biosynthetic process"/>
    <property type="evidence" value="ECO:0007669"/>
    <property type="project" value="UniProtKB-UniRule"/>
</dbReference>